<dbReference type="PANTHER" id="PTHR36303:SF1">
    <property type="entry name" value="2',3'-CYCLIC-NUCLEOTIDE 2'-PHOSPHODIESTERASE"/>
    <property type="match status" value="1"/>
</dbReference>
<reference evidence="3 4" key="1">
    <citation type="journal article" date="2010" name="Stand. Genomic Sci.">
        <title>Complete genome sequence of Meiothermus silvanus type strain (VI-R2).</title>
        <authorList>
            <person name="Sikorski J."/>
            <person name="Tindall B.J."/>
            <person name="Lowry S."/>
            <person name="Lucas S."/>
            <person name="Nolan M."/>
            <person name="Copeland A."/>
            <person name="Glavina Del Rio T."/>
            <person name="Tice H."/>
            <person name="Cheng J.F."/>
            <person name="Han C."/>
            <person name="Pitluck S."/>
            <person name="Liolios K."/>
            <person name="Ivanova N."/>
            <person name="Mavromatis K."/>
            <person name="Mikhailova N."/>
            <person name="Pati A."/>
            <person name="Goodwin L."/>
            <person name="Chen A."/>
            <person name="Palaniappan K."/>
            <person name="Land M."/>
            <person name="Hauser L."/>
            <person name="Chang Y.J."/>
            <person name="Jeffries C.D."/>
            <person name="Rohde M."/>
            <person name="Goker M."/>
            <person name="Woyke T."/>
            <person name="Bristow J."/>
            <person name="Eisen J.A."/>
            <person name="Markowitz V."/>
            <person name="Hugenholtz P."/>
            <person name="Kyrpides N.C."/>
            <person name="Klenk H.P."/>
            <person name="Lapidus A."/>
        </authorList>
    </citation>
    <scope>NUCLEOTIDE SEQUENCE [LARGE SCALE GENOMIC DNA]</scope>
    <source>
        <strain evidence="4">ATCC 700542 / DSM 9946 / VI-R2</strain>
    </source>
</reference>
<dbReference type="GO" id="GO:0004113">
    <property type="term" value="F:2',3'-cyclic-nucleotide 3'-phosphodiesterase activity"/>
    <property type="evidence" value="ECO:0007669"/>
    <property type="project" value="TreeGrafter"/>
</dbReference>
<dbReference type="Pfam" id="PF13277">
    <property type="entry name" value="YmdB"/>
    <property type="match status" value="1"/>
</dbReference>
<name>D7BFQ3_ALLS1</name>
<feature type="binding site" evidence="2">
    <location>
        <position position="8"/>
    </location>
    <ligand>
        <name>Fe cation</name>
        <dbReference type="ChEBI" id="CHEBI:24875"/>
        <label>1</label>
    </ligand>
</feature>
<keyword evidence="4" id="KW-1185">Reference proteome</keyword>
<dbReference type="EMBL" id="CP002042">
    <property type="protein sequence ID" value="ADH63606.1"/>
    <property type="molecule type" value="Genomic_DNA"/>
</dbReference>
<evidence type="ECO:0000256" key="2">
    <source>
        <dbReference type="PIRSR" id="PIRSR004789-51"/>
    </source>
</evidence>
<dbReference type="SUPFAM" id="SSF56300">
    <property type="entry name" value="Metallo-dependent phosphatases"/>
    <property type="match status" value="1"/>
</dbReference>
<feature type="binding site" evidence="2">
    <location>
        <position position="38"/>
    </location>
    <ligand>
        <name>Fe cation</name>
        <dbReference type="ChEBI" id="CHEBI:24875"/>
        <label>1</label>
    </ligand>
</feature>
<evidence type="ECO:0000256" key="1">
    <source>
        <dbReference type="PIRSR" id="PIRSR004789-50"/>
    </source>
</evidence>
<dbReference type="InterPro" id="IPR005235">
    <property type="entry name" value="YmdB-like"/>
</dbReference>
<feature type="binding site" evidence="2">
    <location>
        <position position="172"/>
    </location>
    <ligand>
        <name>Fe cation</name>
        <dbReference type="ChEBI" id="CHEBI:24875"/>
        <label>1</label>
    </ligand>
</feature>
<feature type="binding site" evidence="2">
    <location>
        <position position="37"/>
    </location>
    <ligand>
        <name>Fe cation</name>
        <dbReference type="ChEBI" id="CHEBI:24875"/>
        <label>1</label>
    </ligand>
</feature>
<evidence type="ECO:0000313" key="3">
    <source>
        <dbReference type="EMBL" id="ADH63606.1"/>
    </source>
</evidence>
<dbReference type="Proteomes" id="UP000001916">
    <property type="component" value="Chromosome"/>
</dbReference>
<feature type="binding site" evidence="2">
    <location>
        <position position="145"/>
    </location>
    <ligand>
        <name>Fe cation</name>
        <dbReference type="ChEBI" id="CHEBI:24875"/>
        <label>2</label>
    </ligand>
</feature>
<accession>D7BFQ3</accession>
<dbReference type="GO" id="GO:0046872">
    <property type="term" value="F:metal ion binding"/>
    <property type="evidence" value="ECO:0007669"/>
    <property type="project" value="UniProtKB-KW"/>
</dbReference>
<dbReference type="PANTHER" id="PTHR36303">
    <property type="entry name" value="2',3'-CYCLIC-NUCLEOTIDE 2'-PHOSPHODIESTERASE"/>
    <property type="match status" value="1"/>
</dbReference>
<feature type="binding site" evidence="2">
    <location>
        <position position="37"/>
    </location>
    <ligand>
        <name>Fe cation</name>
        <dbReference type="ChEBI" id="CHEBI:24875"/>
        <label>2</label>
    </ligand>
</feature>
<protein>
    <submittedName>
        <fullName evidence="3">Metallophosphoesterase</fullName>
    </submittedName>
</protein>
<keyword evidence="2" id="KW-0479">Metal-binding</keyword>
<dbReference type="eggNOG" id="COG1692">
    <property type="taxonomic scope" value="Bacteria"/>
</dbReference>
<dbReference type="AlphaFoldDB" id="D7BFQ3"/>
<feature type="binding site" evidence="2">
    <location>
        <position position="65"/>
    </location>
    <ligand>
        <name>Fe cation</name>
        <dbReference type="ChEBI" id="CHEBI:24875"/>
        <label>2</label>
    </ligand>
</feature>
<gene>
    <name evidence="3" type="ordered locus">Mesil_1724</name>
</gene>
<dbReference type="HOGENOM" id="CLU_068238_0_0_0"/>
<dbReference type="RefSeq" id="WP_013158165.1">
    <property type="nucleotide sequence ID" value="NC_014212.1"/>
</dbReference>
<dbReference type="PIRSF" id="PIRSF004789">
    <property type="entry name" value="DR1281"/>
    <property type="match status" value="1"/>
</dbReference>
<organism evidence="3 4">
    <name type="scientific">Allomeiothermus silvanus (strain ATCC 700542 / DSM 9946 / NBRC 106475 / NCIMB 13440 / VI-R2)</name>
    <name type="common">Thermus silvanus</name>
    <dbReference type="NCBI Taxonomy" id="526227"/>
    <lineage>
        <taxon>Bacteria</taxon>
        <taxon>Thermotogati</taxon>
        <taxon>Deinococcota</taxon>
        <taxon>Deinococci</taxon>
        <taxon>Thermales</taxon>
        <taxon>Thermaceae</taxon>
        <taxon>Allomeiothermus</taxon>
    </lineage>
</organism>
<dbReference type="InterPro" id="IPR029052">
    <property type="entry name" value="Metallo-depent_PP-like"/>
</dbReference>
<dbReference type="Gene3D" id="3.60.21.10">
    <property type="match status" value="1"/>
</dbReference>
<dbReference type="KEGG" id="msv:Mesil_1724"/>
<feature type="active site" description="Proton donor" evidence="1">
    <location>
        <position position="66"/>
    </location>
</feature>
<proteinExistence type="predicted"/>
<dbReference type="OrthoDB" id="9801109at2"/>
<sequence>MRVLFIGDVFAEPGLRAVALHLPDIRNQYDFVIANGENSAGGKGLSRAAYKRLREAGVDLVTLGNHAWDHKDVFELIETEPIIRALNYPPGTPGRGYWVLENSGQSLLVAQVMGRVFLENLDDPFRGMDRLLQEVSADYALVEVHAEATSEKMALGLYLDGRVSAVLGTHTHIPTLDSGFLPKGTAYQTDVGMTGTYRSIIGGEIESFMARFLTAMPQRFKAAEGHARFHATELLCEDGKAVAISPYIWEEPL</sequence>
<feature type="binding site" evidence="2">
    <location>
        <position position="170"/>
    </location>
    <ligand>
        <name>Fe cation</name>
        <dbReference type="ChEBI" id="CHEBI:24875"/>
        <label>2</label>
    </ligand>
</feature>
<dbReference type="CDD" id="cd07382">
    <property type="entry name" value="MPP_DR1281"/>
    <property type="match status" value="1"/>
</dbReference>
<dbReference type="STRING" id="526227.Mesil_1724"/>
<evidence type="ECO:0000313" key="4">
    <source>
        <dbReference type="Proteomes" id="UP000001916"/>
    </source>
</evidence>